<dbReference type="AlphaFoldDB" id="A0A7W9UKD0"/>
<protein>
    <recommendedName>
        <fullName evidence="4">Pyridoxamine 5'-phosphate oxidase</fullName>
    </recommendedName>
</protein>
<gene>
    <name evidence="2" type="ORF">BJY24_005251</name>
</gene>
<reference evidence="2 3" key="1">
    <citation type="submission" date="2020-08" db="EMBL/GenBank/DDBJ databases">
        <title>Sequencing the genomes of 1000 actinobacteria strains.</title>
        <authorList>
            <person name="Klenk H.-P."/>
        </authorList>
    </citation>
    <scope>NUCLEOTIDE SEQUENCE [LARGE SCALE GENOMIC DNA]</scope>
    <source>
        <strain evidence="2 3">DSM 43582</strain>
    </source>
</reference>
<dbReference type="EMBL" id="JACHIT010000002">
    <property type="protein sequence ID" value="MBB5916339.1"/>
    <property type="molecule type" value="Genomic_DNA"/>
</dbReference>
<dbReference type="PANTHER" id="PTHR35176">
    <property type="entry name" value="HEME OXYGENASE HI_0854-RELATED"/>
    <property type="match status" value="1"/>
</dbReference>
<evidence type="ECO:0000313" key="3">
    <source>
        <dbReference type="Proteomes" id="UP000540412"/>
    </source>
</evidence>
<dbReference type="InterPro" id="IPR052019">
    <property type="entry name" value="F420H2_bilvrd_red/Heme_oxyg"/>
</dbReference>
<dbReference type="PANTHER" id="PTHR35176:SF6">
    <property type="entry name" value="HEME OXYGENASE HI_0854-RELATED"/>
    <property type="match status" value="1"/>
</dbReference>
<accession>A0A7W9UKD0</accession>
<dbReference type="RefSeq" id="WP_040748174.1">
    <property type="nucleotide sequence ID" value="NZ_JACHIT010000002.1"/>
</dbReference>
<sequence>MALTPDERDEFLTEPHIGALSVDAGPGRGPLTVPIWYDYLPGGELWFLTGLVSRKMELIKAAGRFSVMAERVSPTVRYVTVEGPVTRIIPGTDILHEAMARRYVPADKVAGYLEFANASLGEQVVVYMRPERWLSADLGGFENF</sequence>
<dbReference type="GO" id="GO:0016627">
    <property type="term" value="F:oxidoreductase activity, acting on the CH-CH group of donors"/>
    <property type="evidence" value="ECO:0007669"/>
    <property type="project" value="TreeGrafter"/>
</dbReference>
<dbReference type="GO" id="GO:0070967">
    <property type="term" value="F:coenzyme F420 binding"/>
    <property type="evidence" value="ECO:0007669"/>
    <property type="project" value="TreeGrafter"/>
</dbReference>
<name>A0A7W9UKD0_9NOCA</name>
<evidence type="ECO:0000313" key="2">
    <source>
        <dbReference type="EMBL" id="MBB5916339.1"/>
    </source>
</evidence>
<comment type="caution">
    <text evidence="2">The sequence shown here is derived from an EMBL/GenBank/DDBJ whole genome shotgun (WGS) entry which is preliminary data.</text>
</comment>
<dbReference type="Gene3D" id="2.30.110.10">
    <property type="entry name" value="Electron Transport, Fmn-binding Protein, Chain A"/>
    <property type="match status" value="1"/>
</dbReference>
<keyword evidence="3" id="KW-1185">Reference proteome</keyword>
<dbReference type="GO" id="GO:0005829">
    <property type="term" value="C:cytosol"/>
    <property type="evidence" value="ECO:0007669"/>
    <property type="project" value="TreeGrafter"/>
</dbReference>
<dbReference type="Proteomes" id="UP000540412">
    <property type="component" value="Unassembled WGS sequence"/>
</dbReference>
<proteinExistence type="predicted"/>
<organism evidence="2 3">
    <name type="scientific">Nocardia transvalensis</name>
    <dbReference type="NCBI Taxonomy" id="37333"/>
    <lineage>
        <taxon>Bacteria</taxon>
        <taxon>Bacillati</taxon>
        <taxon>Actinomycetota</taxon>
        <taxon>Actinomycetes</taxon>
        <taxon>Mycobacteriales</taxon>
        <taxon>Nocardiaceae</taxon>
        <taxon>Nocardia</taxon>
    </lineage>
</organism>
<evidence type="ECO:0000256" key="1">
    <source>
        <dbReference type="ARBA" id="ARBA00023002"/>
    </source>
</evidence>
<dbReference type="InterPro" id="IPR012349">
    <property type="entry name" value="Split_barrel_FMN-bd"/>
</dbReference>
<dbReference type="SUPFAM" id="SSF50475">
    <property type="entry name" value="FMN-binding split barrel"/>
    <property type="match status" value="1"/>
</dbReference>
<keyword evidence="1" id="KW-0560">Oxidoreductase</keyword>
<evidence type="ECO:0008006" key="4">
    <source>
        <dbReference type="Google" id="ProtNLM"/>
    </source>
</evidence>